<dbReference type="GO" id="GO:0042693">
    <property type="term" value="P:muscle cell fate commitment"/>
    <property type="evidence" value="ECO:0007669"/>
    <property type="project" value="UniProtKB-ARBA"/>
</dbReference>
<feature type="compositionally biased region" description="Basic and acidic residues" evidence="7">
    <location>
        <begin position="249"/>
        <end position="276"/>
    </location>
</feature>
<dbReference type="PANTHER" id="PTHR11211">
    <property type="entry name" value="IROQUOIS-CLASS HOMEODOMAIN PROTEIN IRX"/>
    <property type="match status" value="1"/>
</dbReference>
<evidence type="ECO:0000256" key="1">
    <source>
        <dbReference type="ARBA" id="ARBA00004123"/>
    </source>
</evidence>
<feature type="compositionally biased region" description="Low complexity" evidence="7">
    <location>
        <begin position="332"/>
        <end position="354"/>
    </location>
</feature>
<feature type="compositionally biased region" description="Gly residues" evidence="7">
    <location>
        <begin position="33"/>
        <end position="42"/>
    </location>
</feature>
<dbReference type="SMART" id="SM00389">
    <property type="entry name" value="HOX"/>
    <property type="match status" value="1"/>
</dbReference>
<dbReference type="GO" id="GO:0005634">
    <property type="term" value="C:nucleus"/>
    <property type="evidence" value="ECO:0007669"/>
    <property type="project" value="UniProtKB-SubCell"/>
</dbReference>
<dbReference type="GO" id="GO:0045317">
    <property type="term" value="P:equator specification"/>
    <property type="evidence" value="ECO:0007669"/>
    <property type="project" value="UniProtKB-ARBA"/>
</dbReference>
<sequence>MSCPQFGYNGSSSTTQLLMAGQSGTPLSAGSAPSGGGTGSGSGQPCCESGRPVLTDPLTGQTVCSCQYDAQLLGYQRLAASGLPLNVYGTAAAAAAAAAAYGTEQGFLPLSAEQSAFYSPTANGFDLKDNLEAWRSLPYAASMYYPYDSAALAGYPFPNGYGVDLNGARRKNATRETTSTLKAWLNEHRKNPYPTKGEKIMLAIITKMTLTQVSTWFANARRRLKKENKMTWSPRNRCEDDDLDDRDDTDQRIKESDAKRMDKDHDVDRRRSDPHHPRQNSGSDDGKMDFVDVDDDCKSCASTSTDGHVITNSSDKENCSLLKPHRVPSPISDASLGSEDSESSQNSSVPHPSSTELPQQSQQQKPRIWSIVDTATSTQGPSSSNLPPGASSRLSPLQRAAYLNPYPKPASWYAGTLGNLSVVTSVGGTFPLSAVYSCPPIGGGPSGSTPSLAESSAVSSLNRLRTAAAAFPTAATAGELSLHKAAIAAAAAAGSSSPPTSVFSLASKMGNGSLGSASDQPQQDSPGVSRTSTSSSSSAAAIAAMSSSTASSVINNGPSPGRVIS</sequence>
<dbReference type="InterPro" id="IPR017970">
    <property type="entry name" value="Homeobox_CS"/>
</dbReference>
<feature type="region of interest" description="Disordered" evidence="7">
    <location>
        <begin position="512"/>
        <end position="541"/>
    </location>
</feature>
<dbReference type="InterPro" id="IPR009057">
    <property type="entry name" value="Homeodomain-like_sf"/>
</dbReference>
<evidence type="ECO:0000256" key="7">
    <source>
        <dbReference type="SAM" id="MobiDB-lite"/>
    </source>
</evidence>
<evidence type="ECO:0000256" key="4">
    <source>
        <dbReference type="ARBA" id="ARBA00023155"/>
    </source>
</evidence>
<proteinExistence type="inferred from homology"/>
<keyword evidence="5 6" id="KW-0539">Nucleus</keyword>
<dbReference type="CDD" id="cd00086">
    <property type="entry name" value="homeodomain"/>
    <property type="match status" value="1"/>
</dbReference>
<dbReference type="GO" id="GO:0030182">
    <property type="term" value="P:neuron differentiation"/>
    <property type="evidence" value="ECO:0007669"/>
    <property type="project" value="TreeGrafter"/>
</dbReference>
<dbReference type="PROSITE" id="PS50071">
    <property type="entry name" value="HOMEOBOX_2"/>
    <property type="match status" value="1"/>
</dbReference>
<protein>
    <submittedName>
        <fullName evidence="9">Homeobox protein araucan like protein</fullName>
    </submittedName>
</protein>
<dbReference type="GO" id="GO:0000981">
    <property type="term" value="F:DNA-binding transcription factor activity, RNA polymerase II-specific"/>
    <property type="evidence" value="ECO:0007669"/>
    <property type="project" value="InterPro"/>
</dbReference>
<evidence type="ECO:0000313" key="9">
    <source>
        <dbReference type="EMBL" id="KAF8795072.1"/>
    </source>
</evidence>
<dbReference type="InterPro" id="IPR008422">
    <property type="entry name" value="KN_HD"/>
</dbReference>
<dbReference type="FunFam" id="1.10.10.60:FF:000003">
    <property type="entry name" value="Iroquois-class homeobox protein IRX"/>
    <property type="match status" value="1"/>
</dbReference>
<feature type="compositionally biased region" description="Polar residues" evidence="7">
    <location>
        <begin position="301"/>
        <end position="313"/>
    </location>
</feature>
<evidence type="ECO:0000259" key="8">
    <source>
        <dbReference type="PROSITE" id="PS50071"/>
    </source>
</evidence>
<evidence type="ECO:0000256" key="2">
    <source>
        <dbReference type="ARBA" id="ARBA00008446"/>
    </source>
</evidence>
<evidence type="ECO:0000256" key="5">
    <source>
        <dbReference type="ARBA" id="ARBA00023242"/>
    </source>
</evidence>
<feature type="region of interest" description="Disordered" evidence="7">
    <location>
        <begin position="231"/>
        <end position="289"/>
    </location>
</feature>
<dbReference type="InterPro" id="IPR001356">
    <property type="entry name" value="HD"/>
</dbReference>
<comment type="subcellular location">
    <subcellularLocation>
        <location evidence="1 6">Nucleus</location>
    </subcellularLocation>
</comment>
<feature type="region of interest" description="Disordered" evidence="7">
    <location>
        <begin position="546"/>
        <end position="565"/>
    </location>
</feature>
<feature type="region of interest" description="Disordered" evidence="7">
    <location>
        <begin position="301"/>
        <end position="367"/>
    </location>
</feature>
<feature type="compositionally biased region" description="Polar residues" evidence="7">
    <location>
        <begin position="514"/>
        <end position="528"/>
    </location>
</feature>
<comment type="caution">
    <text evidence="9">The sequence shown here is derived from an EMBL/GenBank/DDBJ whole genome shotgun (WGS) entry which is preliminary data.</text>
</comment>
<feature type="region of interest" description="Disordered" evidence="7">
    <location>
        <begin position="22"/>
        <end position="48"/>
    </location>
</feature>
<keyword evidence="4 6" id="KW-0371">Homeobox</keyword>
<dbReference type="Gene3D" id="1.10.10.60">
    <property type="entry name" value="Homeodomain-like"/>
    <property type="match status" value="1"/>
</dbReference>
<dbReference type="AlphaFoldDB" id="A0A8T0FWI4"/>
<dbReference type="Proteomes" id="UP000807504">
    <property type="component" value="Unassembled WGS sequence"/>
</dbReference>
<name>A0A8T0FWI4_ARGBR</name>
<evidence type="ECO:0000313" key="10">
    <source>
        <dbReference type="Proteomes" id="UP000807504"/>
    </source>
</evidence>
<feature type="DNA-binding region" description="Homeobox" evidence="6">
    <location>
        <begin position="166"/>
        <end position="228"/>
    </location>
</feature>
<dbReference type="GO" id="GO:0048468">
    <property type="term" value="P:cell development"/>
    <property type="evidence" value="ECO:0007669"/>
    <property type="project" value="TreeGrafter"/>
</dbReference>
<evidence type="ECO:0000256" key="3">
    <source>
        <dbReference type="ARBA" id="ARBA00023125"/>
    </source>
</evidence>
<dbReference type="GO" id="GO:0000978">
    <property type="term" value="F:RNA polymerase II cis-regulatory region sequence-specific DNA binding"/>
    <property type="evidence" value="ECO:0007669"/>
    <property type="project" value="TreeGrafter"/>
</dbReference>
<gene>
    <name evidence="9" type="ORF">HNY73_002964</name>
</gene>
<reference evidence="9" key="2">
    <citation type="submission" date="2020-06" db="EMBL/GenBank/DDBJ databases">
        <authorList>
            <person name="Sheffer M."/>
        </authorList>
    </citation>
    <scope>NUCLEOTIDE SEQUENCE</scope>
</reference>
<keyword evidence="3 6" id="KW-0238">DNA-binding</keyword>
<reference evidence="9" key="1">
    <citation type="journal article" date="2020" name="bioRxiv">
        <title>Chromosome-level reference genome of the European wasp spider Argiope bruennichi: a resource for studies on range expansion and evolutionary adaptation.</title>
        <authorList>
            <person name="Sheffer M.M."/>
            <person name="Hoppe A."/>
            <person name="Krehenwinkel H."/>
            <person name="Uhl G."/>
            <person name="Kuss A.W."/>
            <person name="Jensen L."/>
            <person name="Jensen C."/>
            <person name="Gillespie R.G."/>
            <person name="Hoff K.J."/>
            <person name="Prost S."/>
        </authorList>
    </citation>
    <scope>NUCLEOTIDE SEQUENCE</scope>
</reference>
<dbReference type="Pfam" id="PF05920">
    <property type="entry name" value="Homeobox_KN"/>
    <property type="match status" value="1"/>
</dbReference>
<feature type="compositionally biased region" description="Low complexity" evidence="7">
    <location>
        <begin position="23"/>
        <end position="32"/>
    </location>
</feature>
<comment type="similarity">
    <text evidence="2">Belongs to the TALE/IRO homeobox family.</text>
</comment>
<dbReference type="InterPro" id="IPR003893">
    <property type="entry name" value="Iroquois_homeo"/>
</dbReference>
<feature type="compositionally biased region" description="Polar residues" evidence="7">
    <location>
        <begin position="355"/>
        <end position="365"/>
    </location>
</feature>
<dbReference type="GO" id="GO:0045926">
    <property type="term" value="P:negative regulation of growth"/>
    <property type="evidence" value="ECO:0007669"/>
    <property type="project" value="UniProtKB-ARBA"/>
</dbReference>
<accession>A0A8T0FWI4</accession>
<dbReference type="PROSITE" id="PS00027">
    <property type="entry name" value="HOMEOBOX_1"/>
    <property type="match status" value="1"/>
</dbReference>
<feature type="domain" description="Homeobox" evidence="8">
    <location>
        <begin position="164"/>
        <end position="227"/>
    </location>
</feature>
<dbReference type="PANTHER" id="PTHR11211:SF40">
    <property type="entry name" value="MIRROR, ISOFORM C"/>
    <property type="match status" value="1"/>
</dbReference>
<organism evidence="9 10">
    <name type="scientific">Argiope bruennichi</name>
    <name type="common">Wasp spider</name>
    <name type="synonym">Aranea bruennichi</name>
    <dbReference type="NCBI Taxonomy" id="94029"/>
    <lineage>
        <taxon>Eukaryota</taxon>
        <taxon>Metazoa</taxon>
        <taxon>Ecdysozoa</taxon>
        <taxon>Arthropoda</taxon>
        <taxon>Chelicerata</taxon>
        <taxon>Arachnida</taxon>
        <taxon>Araneae</taxon>
        <taxon>Araneomorphae</taxon>
        <taxon>Entelegynae</taxon>
        <taxon>Araneoidea</taxon>
        <taxon>Araneidae</taxon>
        <taxon>Argiope</taxon>
    </lineage>
</organism>
<dbReference type="SUPFAM" id="SSF46689">
    <property type="entry name" value="Homeodomain-like"/>
    <property type="match status" value="1"/>
</dbReference>
<dbReference type="EMBL" id="JABXBU010000002">
    <property type="protein sequence ID" value="KAF8795072.1"/>
    <property type="molecule type" value="Genomic_DNA"/>
</dbReference>
<keyword evidence="10" id="KW-1185">Reference proteome</keyword>
<dbReference type="SMART" id="SM00548">
    <property type="entry name" value="IRO"/>
    <property type="match status" value="1"/>
</dbReference>
<feature type="compositionally biased region" description="Low complexity" evidence="7">
    <location>
        <begin position="529"/>
        <end position="541"/>
    </location>
</feature>
<feature type="compositionally biased region" description="Acidic residues" evidence="7">
    <location>
        <begin position="239"/>
        <end position="248"/>
    </location>
</feature>
<evidence type="ECO:0000256" key="6">
    <source>
        <dbReference type="PROSITE-ProRule" id="PRU00108"/>
    </source>
</evidence>